<organism evidence="3 4">
    <name type="scientific">Hydra vulgaris</name>
    <name type="common">Hydra</name>
    <name type="synonym">Hydra attenuata</name>
    <dbReference type="NCBI Taxonomy" id="6087"/>
    <lineage>
        <taxon>Eukaryota</taxon>
        <taxon>Metazoa</taxon>
        <taxon>Cnidaria</taxon>
        <taxon>Hydrozoa</taxon>
        <taxon>Hydroidolina</taxon>
        <taxon>Anthoathecata</taxon>
        <taxon>Aplanulata</taxon>
        <taxon>Hydridae</taxon>
        <taxon>Hydra</taxon>
    </lineage>
</organism>
<evidence type="ECO:0000313" key="3">
    <source>
        <dbReference type="Proteomes" id="UP001652625"/>
    </source>
</evidence>
<reference evidence="4" key="1">
    <citation type="submission" date="2025-08" db="UniProtKB">
        <authorList>
            <consortium name="RefSeq"/>
        </authorList>
    </citation>
    <scope>IDENTIFICATION</scope>
</reference>
<evidence type="ECO:0000313" key="4">
    <source>
        <dbReference type="RefSeq" id="XP_065665117.1"/>
    </source>
</evidence>
<evidence type="ECO:0000256" key="1">
    <source>
        <dbReference type="SAM" id="SignalP"/>
    </source>
</evidence>
<dbReference type="PROSITE" id="PS50184">
    <property type="entry name" value="VWFC_2"/>
    <property type="match status" value="1"/>
</dbReference>
<feature type="chain" id="PRO_5046098216" evidence="1">
    <location>
        <begin position="21"/>
        <end position="153"/>
    </location>
</feature>
<dbReference type="InterPro" id="IPR001007">
    <property type="entry name" value="VWF_dom"/>
</dbReference>
<accession>A0ABM4CT74</accession>
<name>A0ABM4CT74_HYDVU</name>
<dbReference type="PROSITE" id="PS01208">
    <property type="entry name" value="VWFC_1"/>
    <property type="match status" value="1"/>
</dbReference>
<dbReference type="GeneID" id="124813741"/>
<feature type="domain" description="VWFC" evidence="2">
    <location>
        <begin position="60"/>
        <end position="125"/>
    </location>
</feature>
<protein>
    <submittedName>
        <fullName evidence="4">Kielin/chordin-like protein isoform X2</fullName>
    </submittedName>
</protein>
<keyword evidence="1" id="KW-0732">Signal</keyword>
<evidence type="ECO:0000259" key="2">
    <source>
        <dbReference type="PROSITE" id="PS50184"/>
    </source>
</evidence>
<proteinExistence type="predicted"/>
<keyword evidence="3" id="KW-1185">Reference proteome</keyword>
<feature type="signal peptide" evidence="1">
    <location>
        <begin position="1"/>
        <end position="20"/>
    </location>
</feature>
<dbReference type="RefSeq" id="XP_065665117.1">
    <property type="nucleotide sequence ID" value="XM_065809045.1"/>
</dbReference>
<gene>
    <name evidence="4" type="primary">LOC124813741</name>
</gene>
<dbReference type="Proteomes" id="UP001652625">
    <property type="component" value="Chromosome 11"/>
</dbReference>
<sequence length="153" mass="17330">MHFQSLVVFFMSSFVLKARTRIVGTILPPTSPNKCDAEACQSVSHCHSVVTLPGSCCPVCSCFDSSHHESHHGDRFIIDKPHSCRQCECQTFLGVKFSTCHRVVCKELKCRESYKPPGECCRVCKIIRHFPVFPEIPDKWKHFGVNVTNKVSF</sequence>